<name>A0A3Q3WWC3_MOLML</name>
<dbReference type="InterPro" id="IPR039045">
    <property type="entry name" value="SCHIP_1"/>
</dbReference>
<reference evidence="5" key="1">
    <citation type="submission" date="2025-08" db="UniProtKB">
        <authorList>
            <consortium name="Ensembl"/>
        </authorList>
    </citation>
    <scope>IDENTIFICATION</scope>
</reference>
<feature type="region of interest" description="Disordered" evidence="3">
    <location>
        <begin position="139"/>
        <end position="214"/>
    </location>
</feature>
<dbReference type="Pfam" id="PF10148">
    <property type="entry name" value="SCHIP-1_C"/>
    <property type="match status" value="1"/>
</dbReference>
<feature type="compositionally biased region" description="Gly residues" evidence="3">
    <location>
        <begin position="201"/>
        <end position="214"/>
    </location>
</feature>
<feature type="coiled-coil region" evidence="2">
    <location>
        <begin position="446"/>
        <end position="480"/>
    </location>
</feature>
<keyword evidence="6" id="KW-1185">Reference proteome</keyword>
<feature type="region of interest" description="Disordered" evidence="3">
    <location>
        <begin position="330"/>
        <end position="378"/>
    </location>
</feature>
<feature type="compositionally biased region" description="Basic and acidic residues" evidence="3">
    <location>
        <begin position="331"/>
        <end position="345"/>
    </location>
</feature>
<dbReference type="Ensembl" id="ENSMMOT00000017084.1">
    <property type="protein sequence ID" value="ENSMMOP00000016807.1"/>
    <property type="gene ID" value="ENSMMOG00000012797.1"/>
</dbReference>
<evidence type="ECO:0000256" key="1">
    <source>
        <dbReference type="ARBA" id="ARBA00023054"/>
    </source>
</evidence>
<evidence type="ECO:0000259" key="4">
    <source>
        <dbReference type="Pfam" id="PF10148"/>
    </source>
</evidence>
<evidence type="ECO:0000256" key="3">
    <source>
        <dbReference type="SAM" id="MobiDB-lite"/>
    </source>
</evidence>
<feature type="domain" description="Schwannomin interacting protein 1 C-terminal" evidence="4">
    <location>
        <begin position="277"/>
        <end position="493"/>
    </location>
</feature>
<evidence type="ECO:0000313" key="6">
    <source>
        <dbReference type="Proteomes" id="UP000261620"/>
    </source>
</evidence>
<feature type="compositionally biased region" description="Low complexity" evidence="3">
    <location>
        <begin position="27"/>
        <end position="39"/>
    </location>
</feature>
<accession>A0A3Q3WWC3</accession>
<dbReference type="Proteomes" id="UP000261620">
    <property type="component" value="Unplaced"/>
</dbReference>
<sequence>MCSSSSHVFSVPLLSQDYREDGMDLGSDASSRSSSESNSNKVTPCSPSLDLATLEDYKSSPSPDLGTLEDYEEDDDYQEYKKKVIEEWESEYGEDCASPQPPGQEVSGIVGTDSPGDGYWKTANSRSLAEEFQEAKTILPLPAPSRRTATSVAAVPEELKQNGNLILPRSNQLHSPGTLQEGAGSQKPSKRSSSQGRGRRSSGGVGGGGGGGGCGGTVGRMGGYREEECAQEEPLPTMDWAALERHLAGLQCREQENQNLNQNQNHIMGKTNYTSAQKNERESIRQKLALGSFFDDGPGIYTSCSKSGKPSLSSRLQSGMNLQICFVNDSGSDKDSDAEDSKTETSLDTPLSPMSKQSSSYSDRDTTEDDSESLEDMDFVSRQKKLQAEAKLALAMAKPMAKMQVEVEKQNRKKSPVADLLPHMPHISECLMKRSLKPTDLRDMTLGQLQVIVNDLHSQIESLNEELVQLLLIRDELHMEQDAMLVDIEDLTR</sequence>
<dbReference type="GO" id="GO:0035332">
    <property type="term" value="P:positive regulation of hippo signaling"/>
    <property type="evidence" value="ECO:0007669"/>
    <property type="project" value="TreeGrafter"/>
</dbReference>
<dbReference type="InterPro" id="IPR015649">
    <property type="entry name" value="SCHIP_1_C"/>
</dbReference>
<dbReference type="GO" id="GO:0005886">
    <property type="term" value="C:plasma membrane"/>
    <property type="evidence" value="ECO:0007669"/>
    <property type="project" value="TreeGrafter"/>
</dbReference>
<feature type="region of interest" description="Disordered" evidence="3">
    <location>
        <begin position="91"/>
        <end position="122"/>
    </location>
</feature>
<dbReference type="GO" id="GO:0030054">
    <property type="term" value="C:cell junction"/>
    <property type="evidence" value="ECO:0007669"/>
    <property type="project" value="TreeGrafter"/>
</dbReference>
<dbReference type="PANTHER" id="PTHR13103">
    <property type="entry name" value="SCHWANNOMIN INTERACTING PROTEIN 1"/>
    <property type="match status" value="1"/>
</dbReference>
<protein>
    <recommendedName>
        <fullName evidence="4">Schwannomin interacting protein 1 C-terminal domain-containing protein</fullName>
    </recommendedName>
</protein>
<evidence type="ECO:0000313" key="5">
    <source>
        <dbReference type="Ensembl" id="ENSMMOP00000016807.1"/>
    </source>
</evidence>
<reference evidence="5" key="2">
    <citation type="submission" date="2025-09" db="UniProtKB">
        <authorList>
            <consortium name="Ensembl"/>
        </authorList>
    </citation>
    <scope>IDENTIFICATION</scope>
</reference>
<feature type="compositionally biased region" description="Polar residues" evidence="3">
    <location>
        <begin position="161"/>
        <end position="178"/>
    </location>
</feature>
<dbReference type="AlphaFoldDB" id="A0A3Q3WWC3"/>
<dbReference type="STRING" id="94237.ENSMMOP00000016807"/>
<proteinExistence type="predicted"/>
<dbReference type="PANTHER" id="PTHR13103:SF2">
    <property type="entry name" value="IQCJ-SCHIP1 READTHROUGH TRANSCRIPT PROTEIN-RELATED"/>
    <property type="match status" value="1"/>
</dbReference>
<organism evidence="5 6">
    <name type="scientific">Mola mola</name>
    <name type="common">Ocean sunfish</name>
    <name type="synonym">Tetraodon mola</name>
    <dbReference type="NCBI Taxonomy" id="94237"/>
    <lineage>
        <taxon>Eukaryota</taxon>
        <taxon>Metazoa</taxon>
        <taxon>Chordata</taxon>
        <taxon>Craniata</taxon>
        <taxon>Vertebrata</taxon>
        <taxon>Euteleostomi</taxon>
        <taxon>Actinopterygii</taxon>
        <taxon>Neopterygii</taxon>
        <taxon>Teleostei</taxon>
        <taxon>Neoteleostei</taxon>
        <taxon>Acanthomorphata</taxon>
        <taxon>Eupercaria</taxon>
        <taxon>Tetraodontiformes</taxon>
        <taxon>Molidae</taxon>
        <taxon>Mola</taxon>
    </lineage>
</organism>
<feature type="compositionally biased region" description="Acidic residues" evidence="3">
    <location>
        <begin position="366"/>
        <end position="378"/>
    </location>
</feature>
<feature type="region of interest" description="Disordered" evidence="3">
    <location>
        <begin position="1"/>
        <end position="76"/>
    </location>
</feature>
<keyword evidence="1 2" id="KW-0175">Coiled coil</keyword>
<evidence type="ECO:0000256" key="2">
    <source>
        <dbReference type="SAM" id="Coils"/>
    </source>
</evidence>
<feature type="compositionally biased region" description="Polar residues" evidence="3">
    <location>
        <begin position="346"/>
        <end position="357"/>
    </location>
</feature>
<feature type="compositionally biased region" description="Acidic residues" evidence="3">
    <location>
        <begin position="67"/>
        <end position="76"/>
    </location>
</feature>